<evidence type="ECO:0000313" key="5">
    <source>
        <dbReference type="Proteomes" id="UP000410492"/>
    </source>
</evidence>
<dbReference type="OrthoDB" id="10248398at2759"/>
<sequence length="194" mass="22221">MEHDSRFGMVDQVQTEFTPISDTQFVTTIQDADNINHLVVFLTGAVPFPEGTAGQVYFSWPDPNAPPNWQILGYISNQKPSAIYKVSSLKRLEEMGDYTNMMFGQSHIVHNAQIGIAIEPIHNIQEGPQQNNAEHHLNFAQKMLESFMNYVLSYTVTQAHMVPDPTATYVPLSTVQNWYTNFERRLQQNPNFWK</sequence>
<keyword evidence="5" id="KW-1185">Reference proteome</keyword>
<dbReference type="PANTHER" id="PTHR12925">
    <property type="entry name" value="HIKESHI FAMILY MEMBER"/>
    <property type="match status" value="1"/>
</dbReference>
<reference evidence="4 5" key="1">
    <citation type="submission" date="2019-01" db="EMBL/GenBank/DDBJ databases">
        <authorList>
            <person name="Sayadi A."/>
        </authorList>
    </citation>
    <scope>NUCLEOTIDE SEQUENCE [LARGE SCALE GENOMIC DNA]</scope>
</reference>
<dbReference type="GO" id="GO:0061608">
    <property type="term" value="F:nuclear import signal receptor activity"/>
    <property type="evidence" value="ECO:0007669"/>
    <property type="project" value="TreeGrafter"/>
</dbReference>
<feature type="domain" description="Hikeshi-like N-terminal" evidence="2">
    <location>
        <begin position="12"/>
        <end position="133"/>
    </location>
</feature>
<dbReference type="InterPro" id="IPR031318">
    <property type="entry name" value="OPI10"/>
</dbReference>
<protein>
    <submittedName>
        <fullName evidence="4">Uncharacterized protein</fullName>
    </submittedName>
</protein>
<evidence type="ECO:0000259" key="2">
    <source>
        <dbReference type="Pfam" id="PF05603"/>
    </source>
</evidence>
<dbReference type="Pfam" id="PF21057">
    <property type="entry name" value="Hikeshi-like_C"/>
    <property type="match status" value="1"/>
</dbReference>
<gene>
    <name evidence="4" type="ORF">CALMAC_LOCUS9540</name>
</gene>
<dbReference type="InterPro" id="IPR048364">
    <property type="entry name" value="Hikeshi-like_C"/>
</dbReference>
<comment type="similarity">
    <text evidence="1">Belongs to the OPI10 family.</text>
</comment>
<dbReference type="AlphaFoldDB" id="A0A653CJD1"/>
<dbReference type="Pfam" id="PF05603">
    <property type="entry name" value="Hikeshi-like_N"/>
    <property type="match status" value="1"/>
</dbReference>
<organism evidence="4 5">
    <name type="scientific">Callosobruchus maculatus</name>
    <name type="common">Southern cowpea weevil</name>
    <name type="synonym">Pulse bruchid</name>
    <dbReference type="NCBI Taxonomy" id="64391"/>
    <lineage>
        <taxon>Eukaryota</taxon>
        <taxon>Metazoa</taxon>
        <taxon>Ecdysozoa</taxon>
        <taxon>Arthropoda</taxon>
        <taxon>Hexapoda</taxon>
        <taxon>Insecta</taxon>
        <taxon>Pterygota</taxon>
        <taxon>Neoptera</taxon>
        <taxon>Endopterygota</taxon>
        <taxon>Coleoptera</taxon>
        <taxon>Polyphaga</taxon>
        <taxon>Cucujiformia</taxon>
        <taxon>Chrysomeloidea</taxon>
        <taxon>Chrysomelidae</taxon>
        <taxon>Bruchinae</taxon>
        <taxon>Bruchini</taxon>
        <taxon>Callosobruchus</taxon>
    </lineage>
</organism>
<accession>A0A653CJD1</accession>
<dbReference type="EMBL" id="CAACVG010007979">
    <property type="protein sequence ID" value="VEN47889.1"/>
    <property type="molecule type" value="Genomic_DNA"/>
</dbReference>
<dbReference type="GO" id="GO:0005634">
    <property type="term" value="C:nucleus"/>
    <property type="evidence" value="ECO:0007669"/>
    <property type="project" value="TreeGrafter"/>
</dbReference>
<feature type="domain" description="Hikeshi-like C-terminal" evidence="3">
    <location>
        <begin position="137"/>
        <end position="194"/>
    </location>
</feature>
<evidence type="ECO:0000256" key="1">
    <source>
        <dbReference type="ARBA" id="ARBA00006623"/>
    </source>
</evidence>
<dbReference type="Proteomes" id="UP000410492">
    <property type="component" value="Unassembled WGS sequence"/>
</dbReference>
<name>A0A653CJD1_CALMS</name>
<evidence type="ECO:0000259" key="3">
    <source>
        <dbReference type="Pfam" id="PF21057"/>
    </source>
</evidence>
<dbReference type="GO" id="GO:0005829">
    <property type="term" value="C:cytosol"/>
    <property type="evidence" value="ECO:0007669"/>
    <property type="project" value="TreeGrafter"/>
</dbReference>
<dbReference type="PANTHER" id="PTHR12925:SF0">
    <property type="entry name" value="PROTEIN HIKESHI"/>
    <property type="match status" value="1"/>
</dbReference>
<evidence type="ECO:0000313" key="4">
    <source>
        <dbReference type="EMBL" id="VEN47889.1"/>
    </source>
</evidence>
<dbReference type="GO" id="GO:0006606">
    <property type="term" value="P:protein import into nucleus"/>
    <property type="evidence" value="ECO:0007669"/>
    <property type="project" value="TreeGrafter"/>
</dbReference>
<dbReference type="InterPro" id="IPR008493">
    <property type="entry name" value="Hikeshi-like_N"/>
</dbReference>
<dbReference type="GO" id="GO:0030544">
    <property type="term" value="F:Hsp70 protein binding"/>
    <property type="evidence" value="ECO:0007669"/>
    <property type="project" value="TreeGrafter"/>
</dbReference>
<proteinExistence type="inferred from homology"/>